<reference evidence="1 2" key="1">
    <citation type="submission" date="2018-05" db="EMBL/GenBank/DDBJ databases">
        <title>complete genome sequence of Aquabacterium olei NBRC 110486.</title>
        <authorList>
            <person name="Tang B."/>
            <person name="Chang J."/>
            <person name="Zhang L."/>
            <person name="Yang H."/>
        </authorList>
    </citation>
    <scope>NUCLEOTIDE SEQUENCE [LARGE SCALE GENOMIC DNA]</scope>
    <source>
        <strain evidence="1 2">NBRC 110486</strain>
    </source>
</reference>
<evidence type="ECO:0000313" key="2">
    <source>
        <dbReference type="Proteomes" id="UP000244892"/>
    </source>
</evidence>
<gene>
    <name evidence="1" type="ORF">DEH84_06855</name>
</gene>
<keyword evidence="2" id="KW-1185">Reference proteome</keyword>
<dbReference type="OrthoDB" id="5588810at2"/>
<sequence length="127" mass="14353">MTSTLLHQGSPRARAPAYFALGRMKAGKMNKTEEAYSQHLEAEKQAGRVVWWAFEGMTFKLADDTRYTPDFNVMLASGHIEQHEVKGHWRDDARVRVKVAASLFPFKFVAVKALPKKQGGGWGLEEF</sequence>
<dbReference type="KEGG" id="aon:DEH84_06855"/>
<dbReference type="RefSeq" id="WP_109035961.1">
    <property type="nucleotide sequence ID" value="NZ_CP029210.1"/>
</dbReference>
<proteinExistence type="predicted"/>
<organism evidence="1 2">
    <name type="scientific">Aquabacterium olei</name>
    <dbReference type="NCBI Taxonomy" id="1296669"/>
    <lineage>
        <taxon>Bacteria</taxon>
        <taxon>Pseudomonadati</taxon>
        <taxon>Pseudomonadota</taxon>
        <taxon>Betaproteobacteria</taxon>
        <taxon>Burkholderiales</taxon>
        <taxon>Aquabacterium</taxon>
    </lineage>
</organism>
<evidence type="ECO:0000313" key="1">
    <source>
        <dbReference type="EMBL" id="AWI53178.1"/>
    </source>
</evidence>
<dbReference type="Proteomes" id="UP000244892">
    <property type="component" value="Chromosome"/>
</dbReference>
<dbReference type="Gene3D" id="3.40.91.30">
    <property type="match status" value="1"/>
</dbReference>
<accession>A0A2U8FQQ6</accession>
<dbReference type="EMBL" id="CP029210">
    <property type="protein sequence ID" value="AWI53178.1"/>
    <property type="molecule type" value="Genomic_DNA"/>
</dbReference>
<protein>
    <submittedName>
        <fullName evidence="1">DUF1064 domain-containing protein</fullName>
    </submittedName>
</protein>
<dbReference type="AlphaFoldDB" id="A0A2U8FQQ6"/>
<name>A0A2U8FQQ6_9BURK</name>